<comment type="caution">
    <text evidence="2">The sequence shown here is derived from an EMBL/GenBank/DDBJ whole genome shotgun (WGS) entry which is preliminary data.</text>
</comment>
<reference evidence="2 3" key="1">
    <citation type="submission" date="2024-05" db="EMBL/GenBank/DDBJ databases">
        <title>Culex pipiens pipiens assembly and annotation.</title>
        <authorList>
            <person name="Alout H."/>
            <person name="Durand T."/>
        </authorList>
    </citation>
    <scope>NUCLEOTIDE SEQUENCE [LARGE SCALE GENOMIC DNA]</scope>
    <source>
        <strain evidence="2">HA-2024</strain>
        <tissue evidence="2">Whole body</tissue>
    </source>
</reference>
<evidence type="ECO:0000313" key="3">
    <source>
        <dbReference type="Proteomes" id="UP001562425"/>
    </source>
</evidence>
<gene>
    <name evidence="2" type="ORF">pipiens_020384</name>
</gene>
<keyword evidence="3" id="KW-1185">Reference proteome</keyword>
<organism evidence="2 3">
    <name type="scientific">Culex pipiens pipiens</name>
    <name type="common">Northern house mosquito</name>
    <dbReference type="NCBI Taxonomy" id="38569"/>
    <lineage>
        <taxon>Eukaryota</taxon>
        <taxon>Metazoa</taxon>
        <taxon>Ecdysozoa</taxon>
        <taxon>Arthropoda</taxon>
        <taxon>Hexapoda</taxon>
        <taxon>Insecta</taxon>
        <taxon>Pterygota</taxon>
        <taxon>Neoptera</taxon>
        <taxon>Endopterygota</taxon>
        <taxon>Diptera</taxon>
        <taxon>Nematocera</taxon>
        <taxon>Culicoidea</taxon>
        <taxon>Culicidae</taxon>
        <taxon>Culicinae</taxon>
        <taxon>Culicini</taxon>
        <taxon>Culex</taxon>
        <taxon>Culex</taxon>
    </lineage>
</organism>
<accession>A0ABD1CGE8</accession>
<evidence type="ECO:0000313" key="2">
    <source>
        <dbReference type="EMBL" id="KAL1375471.1"/>
    </source>
</evidence>
<dbReference type="Proteomes" id="UP001562425">
    <property type="component" value="Unassembled WGS sequence"/>
</dbReference>
<feature type="compositionally biased region" description="Basic residues" evidence="1">
    <location>
        <begin position="1"/>
        <end position="10"/>
    </location>
</feature>
<proteinExistence type="predicted"/>
<protein>
    <submittedName>
        <fullName evidence="2">Uncharacterized protein</fullName>
    </submittedName>
</protein>
<sequence length="40" mass="4490">GFLHNHKYSHQRTDNPPSNSIIRIAERAVGCVDRGQGTEQ</sequence>
<evidence type="ECO:0000256" key="1">
    <source>
        <dbReference type="SAM" id="MobiDB-lite"/>
    </source>
</evidence>
<dbReference type="AlphaFoldDB" id="A0ABD1CGE8"/>
<dbReference type="EMBL" id="JBEHCU010012462">
    <property type="protein sequence ID" value="KAL1375471.1"/>
    <property type="molecule type" value="Genomic_DNA"/>
</dbReference>
<feature type="non-terminal residue" evidence="2">
    <location>
        <position position="1"/>
    </location>
</feature>
<name>A0ABD1CGE8_CULPP</name>
<feature type="non-terminal residue" evidence="2">
    <location>
        <position position="40"/>
    </location>
</feature>
<feature type="region of interest" description="Disordered" evidence="1">
    <location>
        <begin position="1"/>
        <end position="20"/>
    </location>
</feature>